<evidence type="ECO:0000256" key="5">
    <source>
        <dbReference type="ARBA" id="ARBA00037974"/>
    </source>
</evidence>
<dbReference type="EC" id="4.4.1.13" evidence="2"/>
<keyword evidence="4" id="KW-0456">Lyase</keyword>
<dbReference type="EMBL" id="DTPE01000158">
    <property type="protein sequence ID" value="HGE75210.1"/>
    <property type="molecule type" value="Genomic_DNA"/>
</dbReference>
<evidence type="ECO:0000256" key="1">
    <source>
        <dbReference type="ARBA" id="ARBA00001933"/>
    </source>
</evidence>
<dbReference type="Gene3D" id="3.90.1150.10">
    <property type="entry name" value="Aspartate Aminotransferase, domain 1"/>
    <property type="match status" value="1"/>
</dbReference>
<comment type="caution">
    <text evidence="7">The sequence shown here is derived from an EMBL/GenBank/DDBJ whole genome shotgun (WGS) entry which is preliminary data.</text>
</comment>
<dbReference type="AlphaFoldDB" id="A0A7V3VT14"/>
<name>A0A7V3VT14_9BACT</name>
<dbReference type="PANTHER" id="PTHR43525">
    <property type="entry name" value="PROTEIN MALY"/>
    <property type="match status" value="1"/>
</dbReference>
<dbReference type="GO" id="GO:0008483">
    <property type="term" value="F:transaminase activity"/>
    <property type="evidence" value="ECO:0007669"/>
    <property type="project" value="UniProtKB-KW"/>
</dbReference>
<comment type="similarity">
    <text evidence="5">Belongs to the class-II pyridoxal-phosphate-dependent aminotransferase family. MalY/PatB cystathionine beta-lyase subfamily.</text>
</comment>
<dbReference type="InterPro" id="IPR015424">
    <property type="entry name" value="PyrdxlP-dep_Trfase"/>
</dbReference>
<evidence type="ECO:0000313" key="7">
    <source>
        <dbReference type="EMBL" id="HGE75210.1"/>
    </source>
</evidence>
<dbReference type="Pfam" id="PF00155">
    <property type="entry name" value="Aminotran_1_2"/>
    <property type="match status" value="1"/>
</dbReference>
<evidence type="ECO:0000256" key="3">
    <source>
        <dbReference type="ARBA" id="ARBA00022898"/>
    </source>
</evidence>
<dbReference type="GO" id="GO:0047804">
    <property type="term" value="F:cysteine-S-conjugate beta-lyase activity"/>
    <property type="evidence" value="ECO:0007669"/>
    <property type="project" value="UniProtKB-EC"/>
</dbReference>
<comment type="cofactor">
    <cofactor evidence="1">
        <name>pyridoxal 5'-phosphate</name>
        <dbReference type="ChEBI" id="CHEBI:597326"/>
    </cofactor>
</comment>
<dbReference type="InterPro" id="IPR004839">
    <property type="entry name" value="Aminotransferase_I/II_large"/>
</dbReference>
<dbReference type="Gene3D" id="3.40.640.10">
    <property type="entry name" value="Type I PLP-dependent aspartate aminotransferase-like (Major domain)"/>
    <property type="match status" value="1"/>
</dbReference>
<keyword evidence="7" id="KW-0032">Aminotransferase</keyword>
<dbReference type="InterPro" id="IPR027619">
    <property type="entry name" value="C-S_lyase_PatB-like"/>
</dbReference>
<keyword evidence="3" id="KW-0663">Pyridoxal phosphate</keyword>
<feature type="domain" description="Aminotransferase class I/classII large" evidence="6">
    <location>
        <begin position="38"/>
        <end position="380"/>
    </location>
</feature>
<gene>
    <name evidence="7" type="ORF">ENX73_03700</name>
</gene>
<dbReference type="InterPro" id="IPR051798">
    <property type="entry name" value="Class-II_PLP-Dep_Aminotrans"/>
</dbReference>
<protein>
    <recommendedName>
        <fullName evidence="2">cysteine-S-conjugate beta-lyase</fullName>
        <ecNumber evidence="2">4.4.1.13</ecNumber>
    </recommendedName>
</protein>
<accession>A0A7V3VT14</accession>
<dbReference type="InterPro" id="IPR015422">
    <property type="entry name" value="PyrdxlP-dep_Trfase_small"/>
</dbReference>
<dbReference type="GO" id="GO:0030170">
    <property type="term" value="F:pyridoxal phosphate binding"/>
    <property type="evidence" value="ECO:0007669"/>
    <property type="project" value="InterPro"/>
</dbReference>
<dbReference type="NCBIfam" id="TIGR04350">
    <property type="entry name" value="C_S_lyase_PatB"/>
    <property type="match status" value="1"/>
</dbReference>
<proteinExistence type="inferred from homology"/>
<dbReference type="InterPro" id="IPR015421">
    <property type="entry name" value="PyrdxlP-dep_Trfase_major"/>
</dbReference>
<dbReference type="CDD" id="cd00609">
    <property type="entry name" value="AAT_like"/>
    <property type="match status" value="1"/>
</dbReference>
<dbReference type="PANTHER" id="PTHR43525:SF1">
    <property type="entry name" value="PROTEIN MALY"/>
    <property type="match status" value="1"/>
</dbReference>
<evidence type="ECO:0000256" key="2">
    <source>
        <dbReference type="ARBA" id="ARBA00012224"/>
    </source>
</evidence>
<dbReference type="SUPFAM" id="SSF53383">
    <property type="entry name" value="PLP-dependent transferases"/>
    <property type="match status" value="1"/>
</dbReference>
<organism evidence="7">
    <name type="scientific">Mesoaciditoga lauensis</name>
    <dbReference type="NCBI Taxonomy" id="1495039"/>
    <lineage>
        <taxon>Bacteria</taxon>
        <taxon>Thermotogati</taxon>
        <taxon>Thermotogota</taxon>
        <taxon>Thermotogae</taxon>
        <taxon>Mesoaciditogales</taxon>
        <taxon>Mesoaciditogaceae</taxon>
        <taxon>Mesoaciditoga</taxon>
    </lineage>
</organism>
<evidence type="ECO:0000259" key="6">
    <source>
        <dbReference type="Pfam" id="PF00155"/>
    </source>
</evidence>
<evidence type="ECO:0000256" key="4">
    <source>
        <dbReference type="ARBA" id="ARBA00023239"/>
    </source>
</evidence>
<sequence length="393" mass="44920">MEYNFDEYVDRHGTNSRKWERMEELFGKNDLLPMWIADMDFRAPHQIVEALKKRAEHGIFGYTFRPDAFYDSARQWISKRNNWNVEKEWMVDSSGVVSAIIVAVLSYTKPGDGIIVQPPVYYPFFNVIKNNDRKILYNDLIFENGRYTMNFEDLENKVKDAKMLILCNPHNPVGRVWTEEELARLGKICLDNDVIIASDEIHSDFIYEGYKHVHIASLDGLSKRTVTFIAPNKTFNLAGIPASISIIPDEGLRKSYGETMVALGIETSNIFSITATEAAYRYGEEWFEALLKYLRGNIEFLKAFLNDRLPDVQVVVPEGTYLVWLNFRKLGLTDDELSNLIIKKAKVALDDGNMFGHGGSGFQRMNIATPRSLLKDGLESICKAVQGEMNERG</sequence>
<reference evidence="7" key="1">
    <citation type="journal article" date="2020" name="mSystems">
        <title>Genome- and Community-Level Interaction Insights into Carbon Utilization and Element Cycling Functions of Hydrothermarchaeota in Hydrothermal Sediment.</title>
        <authorList>
            <person name="Zhou Z."/>
            <person name="Liu Y."/>
            <person name="Xu W."/>
            <person name="Pan J."/>
            <person name="Luo Z.H."/>
            <person name="Li M."/>
        </authorList>
    </citation>
    <scope>NUCLEOTIDE SEQUENCE [LARGE SCALE GENOMIC DNA]</scope>
    <source>
        <strain evidence="7">SpSt-966</strain>
    </source>
</reference>
<keyword evidence="7" id="KW-0808">Transferase</keyword>